<evidence type="ECO:0000313" key="2">
    <source>
        <dbReference type="EMBL" id="MFB9469109.1"/>
    </source>
</evidence>
<dbReference type="Proteomes" id="UP001589568">
    <property type="component" value="Unassembled WGS sequence"/>
</dbReference>
<sequence>MTLPPVPKLDVQQALRDLPVPLAYEGPCPGGQVGAAYVRWPDGRRSVLTRGPDVGPLLEVARAAGVPAPAYELVHPPLLVQELLPGRVPEKATAELVEQMIEINRRCRGVLAGRSDLPPLRLFLLEDGPGFCLHGSLRSYDGRTRRLLDQIEEVGRAFPGDVLDGDDLVHTDFHPENVLVDADGVITGVIDWDGATRGDAGFDLFTLRFDLAHRAPGLHVDVPERVALRCWAHMSLRLVDWAIRHFSASEVTRWLEVAGRLRP</sequence>
<dbReference type="Gene3D" id="3.90.1200.10">
    <property type="match status" value="1"/>
</dbReference>
<dbReference type="GO" id="GO:0016740">
    <property type="term" value="F:transferase activity"/>
    <property type="evidence" value="ECO:0007669"/>
    <property type="project" value="UniProtKB-KW"/>
</dbReference>
<feature type="domain" description="Aminoglycoside phosphotransferase" evidence="1">
    <location>
        <begin position="57"/>
        <end position="210"/>
    </location>
</feature>
<keyword evidence="3" id="KW-1185">Reference proteome</keyword>
<keyword evidence="2" id="KW-0808">Transferase</keyword>
<dbReference type="EMBL" id="JBHMCF010000004">
    <property type="protein sequence ID" value="MFB9469109.1"/>
    <property type="molecule type" value="Genomic_DNA"/>
</dbReference>
<evidence type="ECO:0000313" key="3">
    <source>
        <dbReference type="Proteomes" id="UP001589568"/>
    </source>
</evidence>
<dbReference type="SUPFAM" id="SSF56112">
    <property type="entry name" value="Protein kinase-like (PK-like)"/>
    <property type="match status" value="1"/>
</dbReference>
<accession>A0ABV5NFM6</accession>
<dbReference type="EC" id="2.7.1.-" evidence="2"/>
<proteinExistence type="predicted"/>
<dbReference type="Pfam" id="PF01636">
    <property type="entry name" value="APH"/>
    <property type="match status" value="1"/>
</dbReference>
<organism evidence="2 3">
    <name type="scientific">Nonomuraea salmonea</name>
    <dbReference type="NCBI Taxonomy" id="46181"/>
    <lineage>
        <taxon>Bacteria</taxon>
        <taxon>Bacillati</taxon>
        <taxon>Actinomycetota</taxon>
        <taxon>Actinomycetes</taxon>
        <taxon>Streptosporangiales</taxon>
        <taxon>Streptosporangiaceae</taxon>
        <taxon>Nonomuraea</taxon>
    </lineage>
</organism>
<dbReference type="RefSeq" id="WP_379482741.1">
    <property type="nucleotide sequence ID" value="NZ_JBHMCF010000004.1"/>
</dbReference>
<reference evidence="2 3" key="1">
    <citation type="submission" date="2024-09" db="EMBL/GenBank/DDBJ databases">
        <authorList>
            <person name="Sun Q."/>
            <person name="Mori K."/>
        </authorList>
    </citation>
    <scope>NUCLEOTIDE SEQUENCE [LARGE SCALE GENOMIC DNA]</scope>
    <source>
        <strain evidence="2 3">JCM 3324</strain>
    </source>
</reference>
<comment type="caution">
    <text evidence="2">The sequence shown here is derived from an EMBL/GenBank/DDBJ whole genome shotgun (WGS) entry which is preliminary data.</text>
</comment>
<name>A0ABV5NFM6_9ACTN</name>
<dbReference type="InterPro" id="IPR002575">
    <property type="entry name" value="Aminoglycoside_PTrfase"/>
</dbReference>
<evidence type="ECO:0000259" key="1">
    <source>
        <dbReference type="Pfam" id="PF01636"/>
    </source>
</evidence>
<dbReference type="InterPro" id="IPR011009">
    <property type="entry name" value="Kinase-like_dom_sf"/>
</dbReference>
<gene>
    <name evidence="2" type="ORF">ACFFR3_06300</name>
</gene>
<protein>
    <submittedName>
        <fullName evidence="2">Aminoglycoside phosphotransferase family protein</fullName>
        <ecNumber evidence="2">2.7.1.-</ecNumber>
    </submittedName>
</protein>